<comment type="catalytic activity">
    <reaction evidence="1">
        <text>Hydrolyzes the link between N-acetylmuramoyl residues and L-amino acid residues in certain cell-wall glycopeptides.</text>
        <dbReference type="EC" id="3.5.1.28"/>
    </reaction>
</comment>
<evidence type="ECO:0000256" key="3">
    <source>
        <dbReference type="ARBA" id="ARBA00022801"/>
    </source>
</evidence>
<sequence>MRFPLGMFLLFLLLLSNKSMAQATFRILDKPITFDAERKRLSIDYLANRHSIRQKSPYIKPQMIVLHWTAVPSIEETFDVFNPVLLPGARAGIASASNLNVSSQFLIDRDGTIFRLLPDTAFARHVIGLNYCAIGVENVGSDKDPLTKEQLKANEQLVRYLKKKYPAIEYVIGHYEYTDFVGHPLWKEIDSNYRTTKTDPGVDFMEKIRENLKDLNLKGSPLIKK</sequence>
<keyword evidence="3" id="KW-0378">Hydrolase</keyword>
<evidence type="ECO:0000256" key="4">
    <source>
        <dbReference type="ARBA" id="ARBA00023316"/>
    </source>
</evidence>
<dbReference type="Proteomes" id="UP000304900">
    <property type="component" value="Unassembled WGS sequence"/>
</dbReference>
<name>A0A4U6DAS2_9BACT</name>
<evidence type="ECO:0000256" key="2">
    <source>
        <dbReference type="ARBA" id="ARBA00011901"/>
    </source>
</evidence>
<dbReference type="AlphaFoldDB" id="A0A4U6DAS2"/>
<dbReference type="OrthoDB" id="9794842at2"/>
<feature type="chain" id="PRO_5021020149" description="N-acetylmuramoyl-L-alanine amidase" evidence="5">
    <location>
        <begin position="22"/>
        <end position="225"/>
    </location>
</feature>
<comment type="caution">
    <text evidence="7">The sequence shown here is derived from an EMBL/GenBank/DDBJ whole genome shotgun (WGS) entry which is preliminary data.</text>
</comment>
<feature type="domain" description="N-acetylmuramoyl-L-alanine amidase" evidence="6">
    <location>
        <begin position="47"/>
        <end position="201"/>
    </location>
</feature>
<proteinExistence type="predicted"/>
<dbReference type="PANTHER" id="PTHR30417:SF1">
    <property type="entry name" value="N-ACETYLMURAMOYL-L-ALANINE AMIDASE AMID"/>
    <property type="match status" value="1"/>
</dbReference>
<dbReference type="GO" id="GO:0009253">
    <property type="term" value="P:peptidoglycan catabolic process"/>
    <property type="evidence" value="ECO:0007669"/>
    <property type="project" value="InterPro"/>
</dbReference>
<keyword evidence="4" id="KW-0961">Cell wall biogenesis/degradation</keyword>
<accession>A0A4U6DAS2</accession>
<keyword evidence="8" id="KW-1185">Reference proteome</keyword>
<dbReference type="PANTHER" id="PTHR30417">
    <property type="entry name" value="N-ACETYLMURAMOYL-L-ALANINE AMIDASE AMID"/>
    <property type="match status" value="1"/>
</dbReference>
<dbReference type="Pfam" id="PF01510">
    <property type="entry name" value="Amidase_2"/>
    <property type="match status" value="1"/>
</dbReference>
<evidence type="ECO:0000313" key="7">
    <source>
        <dbReference type="EMBL" id="TKT91384.1"/>
    </source>
</evidence>
<dbReference type="GO" id="GO:0009254">
    <property type="term" value="P:peptidoglycan turnover"/>
    <property type="evidence" value="ECO:0007669"/>
    <property type="project" value="TreeGrafter"/>
</dbReference>
<evidence type="ECO:0000313" key="8">
    <source>
        <dbReference type="Proteomes" id="UP000304900"/>
    </source>
</evidence>
<evidence type="ECO:0000259" key="6">
    <source>
        <dbReference type="SMART" id="SM00644"/>
    </source>
</evidence>
<dbReference type="GO" id="GO:0071555">
    <property type="term" value="P:cell wall organization"/>
    <property type="evidence" value="ECO:0007669"/>
    <property type="project" value="UniProtKB-KW"/>
</dbReference>
<dbReference type="InterPro" id="IPR002502">
    <property type="entry name" value="Amidase_domain"/>
</dbReference>
<reference evidence="7 8" key="1">
    <citation type="submission" date="2019-05" db="EMBL/GenBank/DDBJ databases">
        <title>Dyadobacter AR-3-8 sp. nov., isolated from arctic soil.</title>
        <authorList>
            <person name="Chaudhary D.K."/>
        </authorList>
    </citation>
    <scope>NUCLEOTIDE SEQUENCE [LARGE SCALE GENOMIC DNA]</scope>
    <source>
        <strain evidence="7 8">AR-3-8</strain>
    </source>
</reference>
<dbReference type="InterPro" id="IPR051206">
    <property type="entry name" value="NAMLAA_amidase_2"/>
</dbReference>
<dbReference type="EMBL" id="SZVO01000007">
    <property type="protein sequence ID" value="TKT91384.1"/>
    <property type="molecule type" value="Genomic_DNA"/>
</dbReference>
<dbReference type="EC" id="3.5.1.28" evidence="2"/>
<dbReference type="Gene3D" id="3.40.80.10">
    <property type="entry name" value="Peptidoglycan recognition protein-like"/>
    <property type="match status" value="1"/>
</dbReference>
<dbReference type="SUPFAM" id="SSF55846">
    <property type="entry name" value="N-acetylmuramoyl-L-alanine amidase-like"/>
    <property type="match status" value="1"/>
</dbReference>
<gene>
    <name evidence="7" type="ORF">FDK13_16520</name>
</gene>
<keyword evidence="5" id="KW-0732">Signal</keyword>
<evidence type="ECO:0000256" key="5">
    <source>
        <dbReference type="SAM" id="SignalP"/>
    </source>
</evidence>
<feature type="signal peptide" evidence="5">
    <location>
        <begin position="1"/>
        <end position="21"/>
    </location>
</feature>
<dbReference type="CDD" id="cd06583">
    <property type="entry name" value="PGRP"/>
    <property type="match status" value="1"/>
</dbReference>
<evidence type="ECO:0000256" key="1">
    <source>
        <dbReference type="ARBA" id="ARBA00001561"/>
    </source>
</evidence>
<dbReference type="InterPro" id="IPR036505">
    <property type="entry name" value="Amidase/PGRP_sf"/>
</dbReference>
<protein>
    <recommendedName>
        <fullName evidence="2">N-acetylmuramoyl-L-alanine amidase</fullName>
        <ecNumber evidence="2">3.5.1.28</ecNumber>
    </recommendedName>
</protein>
<organism evidence="7 8">
    <name type="scientific">Dyadobacter frigoris</name>
    <dbReference type="NCBI Taxonomy" id="2576211"/>
    <lineage>
        <taxon>Bacteria</taxon>
        <taxon>Pseudomonadati</taxon>
        <taxon>Bacteroidota</taxon>
        <taxon>Cytophagia</taxon>
        <taxon>Cytophagales</taxon>
        <taxon>Spirosomataceae</taxon>
        <taxon>Dyadobacter</taxon>
    </lineage>
</organism>
<dbReference type="GO" id="GO:0008745">
    <property type="term" value="F:N-acetylmuramoyl-L-alanine amidase activity"/>
    <property type="evidence" value="ECO:0007669"/>
    <property type="project" value="UniProtKB-EC"/>
</dbReference>
<dbReference type="SMART" id="SM00644">
    <property type="entry name" value="Ami_2"/>
    <property type="match status" value="1"/>
</dbReference>